<dbReference type="AlphaFoldDB" id="A0A5C5TRR8"/>
<dbReference type="PROSITE" id="PS51819">
    <property type="entry name" value="VOC"/>
    <property type="match status" value="1"/>
</dbReference>
<dbReference type="Proteomes" id="UP000320791">
    <property type="component" value="Unassembled WGS sequence"/>
</dbReference>
<comment type="caution">
    <text evidence="2">The sequence shown here is derived from an EMBL/GenBank/DDBJ whole genome shotgun (WGS) entry which is preliminary data.</text>
</comment>
<dbReference type="CDD" id="cd07247">
    <property type="entry name" value="SgaA_N_like"/>
    <property type="match status" value="2"/>
</dbReference>
<dbReference type="RefSeq" id="WP_146325749.1">
    <property type="nucleotide sequence ID" value="NZ_BAABLR010000050.1"/>
</dbReference>
<dbReference type="InterPro" id="IPR004360">
    <property type="entry name" value="Glyas_Fos-R_dOase_dom"/>
</dbReference>
<evidence type="ECO:0000313" key="3">
    <source>
        <dbReference type="Proteomes" id="UP000320791"/>
    </source>
</evidence>
<dbReference type="PANTHER" id="PTHR33993">
    <property type="entry name" value="GLYOXALASE-RELATED"/>
    <property type="match status" value="1"/>
</dbReference>
<proteinExistence type="predicted"/>
<keyword evidence="3" id="KW-1185">Reference proteome</keyword>
<dbReference type="InterPro" id="IPR037523">
    <property type="entry name" value="VOC_core"/>
</dbReference>
<dbReference type="Pfam" id="PF18029">
    <property type="entry name" value="Glyoxalase_6"/>
    <property type="match status" value="1"/>
</dbReference>
<evidence type="ECO:0000313" key="2">
    <source>
        <dbReference type="EMBL" id="TWT17001.1"/>
    </source>
</evidence>
<dbReference type="InterPro" id="IPR052164">
    <property type="entry name" value="Anthracycline_SecMetBiosynth"/>
</dbReference>
<protein>
    <submittedName>
        <fullName evidence="2">VOC family protein</fullName>
    </submittedName>
</protein>
<feature type="domain" description="VOC" evidence="1">
    <location>
        <begin position="10"/>
        <end position="120"/>
    </location>
</feature>
<dbReference type="SUPFAM" id="SSF54593">
    <property type="entry name" value="Glyoxalase/Bleomycin resistance protein/Dihydroxybiphenyl dioxygenase"/>
    <property type="match status" value="2"/>
</dbReference>
<sequence length="271" mass="29595">MPAFMAEGGMPYWIDLITSDVRRAAHFYNQLLDWEFEETAPGYRLARVQGLPVAAIVEKPSEEQLPDTWVTHFLADNLDAEVEKASELGARVLTEPSEISFGRMAVLVDPSGALFGLIEPASEEAFIAAGEPGTPVWHELTCTAAYDAACKFYRGLFGWTTHEMDGFPYTTALVDGSPFAGIWNAQPNFPPKMPSFWQTFLGVADVEEVVAKVGELGGKVIREPWDSEFGHMVIIADSTGATVTLAKVDPPVEEAHESDPLEGIDLSQFGV</sequence>
<accession>A0A5C5TRR8</accession>
<dbReference type="PANTHER" id="PTHR33993:SF14">
    <property type="entry name" value="GB|AAF24581.1"/>
    <property type="match status" value="1"/>
</dbReference>
<dbReference type="Gene3D" id="3.10.180.10">
    <property type="entry name" value="2,3-Dihydroxybiphenyl 1,2-Dioxygenase, domain 1"/>
    <property type="match status" value="2"/>
</dbReference>
<name>A0A5C5TRR8_9CORY</name>
<dbReference type="EMBL" id="VOHM01000050">
    <property type="protein sequence ID" value="TWT17001.1"/>
    <property type="molecule type" value="Genomic_DNA"/>
</dbReference>
<reference evidence="2 3" key="1">
    <citation type="submission" date="2019-08" db="EMBL/GenBank/DDBJ databases">
        <authorList>
            <person name="Lei W."/>
        </authorList>
    </citation>
    <scope>NUCLEOTIDE SEQUENCE [LARGE SCALE GENOMIC DNA]</scope>
    <source>
        <strain evidence="2 3">CCUG 58627</strain>
    </source>
</reference>
<evidence type="ECO:0000259" key="1">
    <source>
        <dbReference type="PROSITE" id="PS51819"/>
    </source>
</evidence>
<organism evidence="2 3">
    <name type="scientific">Corynebacterium canis</name>
    <dbReference type="NCBI Taxonomy" id="679663"/>
    <lineage>
        <taxon>Bacteria</taxon>
        <taxon>Bacillati</taxon>
        <taxon>Actinomycetota</taxon>
        <taxon>Actinomycetes</taxon>
        <taxon>Mycobacteriales</taxon>
        <taxon>Corynebacteriaceae</taxon>
        <taxon>Corynebacterium</taxon>
    </lineage>
</organism>
<dbReference type="Pfam" id="PF00903">
    <property type="entry name" value="Glyoxalase"/>
    <property type="match status" value="1"/>
</dbReference>
<gene>
    <name evidence="2" type="ORF">FRX94_12905</name>
</gene>
<dbReference type="InterPro" id="IPR041581">
    <property type="entry name" value="Glyoxalase_6"/>
</dbReference>
<dbReference type="OrthoDB" id="9793039at2"/>
<dbReference type="InterPro" id="IPR029068">
    <property type="entry name" value="Glyas_Bleomycin-R_OHBP_Dase"/>
</dbReference>